<evidence type="ECO:0000313" key="7">
    <source>
        <dbReference type="EMBL" id="BBP00507.1"/>
    </source>
</evidence>
<evidence type="ECO:0000256" key="5">
    <source>
        <dbReference type="ARBA" id="ARBA00023136"/>
    </source>
</evidence>
<protein>
    <submittedName>
        <fullName evidence="7">Uncharacterized protein</fullName>
    </submittedName>
</protein>
<evidence type="ECO:0000313" key="8">
    <source>
        <dbReference type="Proteomes" id="UP000463939"/>
    </source>
</evidence>
<accession>A0A809SDD7</accession>
<evidence type="ECO:0000256" key="1">
    <source>
        <dbReference type="ARBA" id="ARBA00004651"/>
    </source>
</evidence>
<comment type="subcellular location">
    <subcellularLocation>
        <location evidence="1">Cell membrane</location>
        <topology evidence="1">Multi-pass membrane protein</topology>
    </subcellularLocation>
</comment>
<proteinExistence type="predicted"/>
<feature type="transmembrane region" description="Helical" evidence="6">
    <location>
        <begin position="120"/>
        <end position="146"/>
    </location>
</feature>
<feature type="transmembrane region" description="Helical" evidence="6">
    <location>
        <begin position="16"/>
        <end position="36"/>
    </location>
</feature>
<evidence type="ECO:0000256" key="4">
    <source>
        <dbReference type="ARBA" id="ARBA00022989"/>
    </source>
</evidence>
<dbReference type="Proteomes" id="UP000463939">
    <property type="component" value="Chromosome"/>
</dbReference>
<keyword evidence="4 6" id="KW-1133">Transmembrane helix</keyword>
<keyword evidence="5 6" id="KW-0472">Membrane</keyword>
<evidence type="ECO:0000256" key="2">
    <source>
        <dbReference type="ARBA" id="ARBA00022475"/>
    </source>
</evidence>
<dbReference type="KEGG" id="sniv:SFSGTM_12150"/>
<dbReference type="Pfam" id="PF06146">
    <property type="entry name" value="PsiE"/>
    <property type="match status" value="1"/>
</dbReference>
<keyword evidence="8" id="KW-1185">Reference proteome</keyword>
<dbReference type="RefSeq" id="WP_162084431.1">
    <property type="nucleotide sequence ID" value="NZ_AP021881.1"/>
</dbReference>
<dbReference type="GO" id="GO:0005886">
    <property type="term" value="C:plasma membrane"/>
    <property type="evidence" value="ECO:0007669"/>
    <property type="project" value="UniProtKB-SubCell"/>
</dbReference>
<organism evidence="7 8">
    <name type="scientific">Sulfuriferula nivalis</name>
    <dbReference type="NCBI Taxonomy" id="2675298"/>
    <lineage>
        <taxon>Bacteria</taxon>
        <taxon>Pseudomonadati</taxon>
        <taxon>Pseudomonadota</taxon>
        <taxon>Betaproteobacteria</taxon>
        <taxon>Nitrosomonadales</taxon>
        <taxon>Sulfuricellaceae</taxon>
        <taxon>Sulfuriferula</taxon>
    </lineage>
</organism>
<sequence>MFEKKLIQLLSQFNNLLHMALTVALAIASVMVIWQFSVDVFHAITHGYLIKGFLQSLGTLFLVWTLSSLISAEISFLQNGILHVRVFIEVVIITLLRQLLVAPVQMAGATPSTGDEFDPLHFGLILAALLVIGILHWLVGGASIAINRNLDKPT</sequence>
<dbReference type="EMBL" id="AP021881">
    <property type="protein sequence ID" value="BBP00507.1"/>
    <property type="molecule type" value="Genomic_DNA"/>
</dbReference>
<evidence type="ECO:0000256" key="6">
    <source>
        <dbReference type="SAM" id="Phobius"/>
    </source>
</evidence>
<dbReference type="InterPro" id="IPR020948">
    <property type="entry name" value="P_starv_induced_PsiE-like"/>
</dbReference>
<name>A0A809SDD7_9PROT</name>
<keyword evidence="3 6" id="KW-0812">Transmembrane</keyword>
<reference evidence="8" key="1">
    <citation type="submission" date="2019-11" db="EMBL/GenBank/DDBJ databases">
        <title>Isolation and characterization of a novel species in the genus Sulfuriferula.</title>
        <authorList>
            <person name="Mochizuki J."/>
            <person name="Kojima H."/>
            <person name="Fukui M."/>
        </authorList>
    </citation>
    <scope>NUCLEOTIDE SEQUENCE [LARGE SCALE GENOMIC DNA]</scope>
    <source>
        <strain evidence="8">SGTM</strain>
    </source>
</reference>
<feature type="transmembrane region" description="Helical" evidence="6">
    <location>
        <begin position="48"/>
        <end position="70"/>
    </location>
</feature>
<keyword evidence="2" id="KW-1003">Cell membrane</keyword>
<evidence type="ECO:0000256" key="3">
    <source>
        <dbReference type="ARBA" id="ARBA00022692"/>
    </source>
</evidence>
<gene>
    <name evidence="7" type="ORF">SFSGTM_12150</name>
</gene>
<feature type="transmembrane region" description="Helical" evidence="6">
    <location>
        <begin position="82"/>
        <end position="100"/>
    </location>
</feature>
<dbReference type="AlphaFoldDB" id="A0A809SDD7"/>